<dbReference type="GO" id="GO:0006886">
    <property type="term" value="P:intracellular protein transport"/>
    <property type="evidence" value="ECO:0007669"/>
    <property type="project" value="InterPro"/>
</dbReference>
<dbReference type="InterPro" id="IPR011990">
    <property type="entry name" value="TPR-like_helical_dom_sf"/>
</dbReference>
<dbReference type="InterPro" id="IPR001650">
    <property type="entry name" value="Helicase_C-like"/>
</dbReference>
<dbReference type="InterPro" id="IPR019734">
    <property type="entry name" value="TPR_rpt"/>
</dbReference>
<keyword evidence="2" id="KW-0653">Protein transport</keyword>
<dbReference type="Proteomes" id="UP000663874">
    <property type="component" value="Unassembled WGS sequence"/>
</dbReference>
<dbReference type="Pfam" id="PF07517">
    <property type="entry name" value="SecA_DEAD"/>
    <property type="match status" value="1"/>
</dbReference>
<dbReference type="SUPFAM" id="SSF52540">
    <property type="entry name" value="P-loop containing nucleoside triphosphate hydrolases"/>
    <property type="match status" value="2"/>
</dbReference>
<dbReference type="SUPFAM" id="SSF48452">
    <property type="entry name" value="TPR-like"/>
    <property type="match status" value="1"/>
</dbReference>
<dbReference type="PANTHER" id="PTHR30612:SF0">
    <property type="entry name" value="CHLOROPLAST PROTEIN-TRANSPORTING ATPASE"/>
    <property type="match status" value="1"/>
</dbReference>
<dbReference type="EMBL" id="CAJNOO010003376">
    <property type="protein sequence ID" value="CAF1333985.1"/>
    <property type="molecule type" value="Genomic_DNA"/>
</dbReference>
<sequence>MCNGCHLNSQEIFFLVNTVLTFWTDFDQDPELFSCIILSYSQFQLIDELILINLENLLRRKLETKTCLRNLLKKILDYSVKLIVATKLQESESTNNEELFSAILNVLPYITDDKKFLEHLNLFEWSLELKKIYWQQGLSQGALDITNENLEQCSFYLVKLDSLYGNELVRNLVNVLKQTTLFSNQTLLTFVHRFYAEDTELCMDIISDFGILNENLLDLCPQSNKKHTGEKLLEICRQNTNCTKQKELKHIEHLMTKLGLVGSKDRNIEELIEMIQKSPYHSEVSKYFSKIESLLGQIENGENLVLKNAVEYINQFISAEDSGDYRPAKLEYDTCCNDEVSLKRIVGAIRLEIEIIKNIENRYFYLLDIVNRGIKLKRKFSLRDTQKLIVILTLLNEKNLLTQVATGEGKTLIITTLCIIKCLCGEKLDVITSCSVLAKRDAESEPPKGNRDLYALFGVSVGHICSEDIGRRTQAFNNCDVIYGDLSSFQRDYLLDRFYGKNILGRRVFENVIIDEVDSMLLDNGNNMLYLSHDIPNMDKLQSLYVFLWQSVNRPINSLEDLQNFYDTSTIKESVIADLYGMVLREEVEDDVWKKLIDSKTIGQDGRLLISLKDYTELVKKFKFSQQKTEHRLIFVLNNIATRQRAIKIPEDLYDFVERHLDKFIDNAKNALFMSEGVDYVVDVDRTGLDPDLNPKIIILDRNTGTDQSSSQWHEGLYQFLQIKHGCKLSLMSLKAVFISNVSYLKLYRNLYGLSGTLGSTQEQELLNELYNVDLIKIPTSKPKNFFEERPIISGYKEQWIDNIYAETKKKVLKKRSVLIICKTVKDVDYITKHFIKRANEEAANNPTNNVYDNLKTPYIYKREHEEFTVGQGNASLACGKVILATNLAGRGTDIKLDTELVEAGGLHVIVTFLPDNCRVEEQAYGRAARCSEAGSGQLIVIGNEEDGGSYTSKIFQLKNARDIDELKRLKMVKKFYDNRITIEEDCFQKFKEHYKNLRRQLETCDRTEEIKKLLLDSFLDKWAFWLDDNSQLIESQAVDLSKKELLFTKLKDFLQTISLNFDTWLDSPSQFLKLGNQYAKNKNYKVAKNYFQKIIDKHPYYLAEALYYSSVITIKEKNRTLLNRTGKEFQNLKKDLIRARELFEERINDCTNDQAIVESFKKKETNILIHIEAFSEQQKNISQIYNLFINSISDILGHPVSHNSLISFELNEMLAYDAFTELQKQGILTLLKTTKTYNEDALAYIAVEYGISTRALQNLRNLLHEERTITDQSLAEILDLPSIEEFWLMLKELKILADETEFVIVNKRKLELIQCEAITNLIERNKIKIEFNQLKSTELFRYPIGNDEENIFCSMIAYDNLESSQRTYLEDRGIYCINRKANINIKEIEKEHNFSKFDSITLADLTNANISTNEAIEIFDILSQESVGVLKETTNGKYKLKGHINCTSLPSCYQDIVAAILNSTFAYRLAYEHLREYLKEVRENSESKLNSIFRFRLISNPYQRLLFDLIDKSIIEDIHVDYEKLKNSNFEQIFHNFKLSYAQNLGNLKKKDNFEFINKTLNQLCCGIERLEIPDCFFSSLEATLKVQQNLSIFEAAWFSLNGMEDLIVLQEQVYSWKFWRNIFIVSSLTLAQITIGALIEIWTVGIGTYAASFFINEGIYPFINSFAYY</sequence>
<feature type="domain" description="Helicase C-terminal" evidence="5">
    <location>
        <begin position="800"/>
        <end position="999"/>
    </location>
</feature>
<organism evidence="10 11">
    <name type="scientific">Rotaria sordida</name>
    <dbReference type="NCBI Taxonomy" id="392033"/>
    <lineage>
        <taxon>Eukaryota</taxon>
        <taxon>Metazoa</taxon>
        <taxon>Spiralia</taxon>
        <taxon>Gnathifera</taxon>
        <taxon>Rotifera</taxon>
        <taxon>Eurotatoria</taxon>
        <taxon>Bdelloidea</taxon>
        <taxon>Philodinida</taxon>
        <taxon>Philodinidae</taxon>
        <taxon>Rotaria</taxon>
    </lineage>
</organism>
<feature type="domain" description="SecA family profile" evidence="6">
    <location>
        <begin position="269"/>
        <end position="968"/>
    </location>
</feature>
<dbReference type="InterPro" id="IPR000185">
    <property type="entry name" value="SecA"/>
</dbReference>
<dbReference type="InterPro" id="IPR011115">
    <property type="entry name" value="SecA_DEAD"/>
</dbReference>
<protein>
    <recommendedName>
        <fullName evidence="12">Protein translocase subunit SecA</fullName>
    </recommendedName>
</protein>
<dbReference type="GO" id="GO:0006605">
    <property type="term" value="P:protein targeting"/>
    <property type="evidence" value="ECO:0007669"/>
    <property type="project" value="InterPro"/>
</dbReference>
<dbReference type="PROSITE" id="PS50005">
    <property type="entry name" value="TPR"/>
    <property type="match status" value="1"/>
</dbReference>
<dbReference type="PROSITE" id="PS51194">
    <property type="entry name" value="HELICASE_CTER"/>
    <property type="match status" value="1"/>
</dbReference>
<evidence type="ECO:0000256" key="3">
    <source>
        <dbReference type="ARBA" id="ARBA00023010"/>
    </source>
</evidence>
<comment type="caution">
    <text evidence="10">The sequence shown here is derived from an EMBL/GenBank/DDBJ whole genome shotgun (WGS) entry which is preliminary data.</text>
</comment>
<evidence type="ECO:0000256" key="1">
    <source>
        <dbReference type="ARBA" id="ARBA00022490"/>
    </source>
</evidence>
<dbReference type="GO" id="GO:0005524">
    <property type="term" value="F:ATP binding"/>
    <property type="evidence" value="ECO:0007669"/>
    <property type="project" value="InterPro"/>
</dbReference>
<evidence type="ECO:0000313" key="10">
    <source>
        <dbReference type="EMBL" id="CAF3952519.1"/>
    </source>
</evidence>
<reference evidence="10" key="1">
    <citation type="submission" date="2021-02" db="EMBL/GenBank/DDBJ databases">
        <authorList>
            <person name="Nowell W R."/>
        </authorList>
    </citation>
    <scope>NUCLEOTIDE SEQUENCE</scope>
</reference>
<keyword evidence="3" id="KW-0811">Translocation</keyword>
<dbReference type="OrthoDB" id="10053987at2759"/>
<dbReference type="PANTHER" id="PTHR30612">
    <property type="entry name" value="SECA INNER MEMBRANE COMPONENT OF SEC PROTEIN SECRETION SYSTEM"/>
    <property type="match status" value="1"/>
</dbReference>
<dbReference type="PROSITE" id="PS51196">
    <property type="entry name" value="SECA_MOTOR_DEAD"/>
    <property type="match status" value="1"/>
</dbReference>
<keyword evidence="2" id="KW-0813">Transport</keyword>
<evidence type="ECO:0000256" key="4">
    <source>
        <dbReference type="PROSITE-ProRule" id="PRU00339"/>
    </source>
</evidence>
<keyword evidence="1" id="KW-0963">Cytoplasm</keyword>
<dbReference type="Proteomes" id="UP000663823">
    <property type="component" value="Unassembled WGS sequence"/>
</dbReference>
<dbReference type="Proteomes" id="UP000663889">
    <property type="component" value="Unassembled WGS sequence"/>
</dbReference>
<evidence type="ECO:0000259" key="5">
    <source>
        <dbReference type="PROSITE" id="PS51194"/>
    </source>
</evidence>
<evidence type="ECO:0008006" key="12">
    <source>
        <dbReference type="Google" id="ProtNLM"/>
    </source>
</evidence>
<evidence type="ECO:0000313" key="8">
    <source>
        <dbReference type="EMBL" id="CAF1437832.1"/>
    </source>
</evidence>
<name>A0A819KUX6_9BILA</name>
<dbReference type="EMBL" id="CAJNOU010004347">
    <property type="protein sequence ID" value="CAF1437832.1"/>
    <property type="molecule type" value="Genomic_DNA"/>
</dbReference>
<dbReference type="Gene3D" id="3.40.50.300">
    <property type="entry name" value="P-loop containing nucleotide triphosphate hydrolases"/>
    <property type="match status" value="3"/>
</dbReference>
<feature type="repeat" description="TPR" evidence="4">
    <location>
        <begin position="1069"/>
        <end position="1102"/>
    </location>
</feature>
<accession>A0A819KUX6</accession>
<evidence type="ECO:0000313" key="7">
    <source>
        <dbReference type="EMBL" id="CAF1333985.1"/>
    </source>
</evidence>
<dbReference type="Gene3D" id="3.90.1440.10">
    <property type="entry name" value="SecA, preprotein cross-linking domain"/>
    <property type="match status" value="1"/>
</dbReference>
<evidence type="ECO:0000313" key="9">
    <source>
        <dbReference type="EMBL" id="CAF3887431.1"/>
    </source>
</evidence>
<dbReference type="GO" id="GO:0016020">
    <property type="term" value="C:membrane"/>
    <property type="evidence" value="ECO:0007669"/>
    <property type="project" value="InterPro"/>
</dbReference>
<dbReference type="InterPro" id="IPR014018">
    <property type="entry name" value="SecA_motor_DEAD"/>
</dbReference>
<dbReference type="PRINTS" id="PR00906">
    <property type="entry name" value="SECA"/>
</dbReference>
<evidence type="ECO:0000259" key="6">
    <source>
        <dbReference type="PROSITE" id="PS51196"/>
    </source>
</evidence>
<evidence type="ECO:0000256" key="2">
    <source>
        <dbReference type="ARBA" id="ARBA00022927"/>
    </source>
</evidence>
<dbReference type="InterPro" id="IPR027417">
    <property type="entry name" value="P-loop_NTPase"/>
</dbReference>
<keyword evidence="4" id="KW-0802">TPR repeat</keyword>
<dbReference type="EMBL" id="CAJOBE010004905">
    <property type="protein sequence ID" value="CAF3952519.1"/>
    <property type="molecule type" value="Genomic_DNA"/>
</dbReference>
<dbReference type="GO" id="GO:0017038">
    <property type="term" value="P:protein import"/>
    <property type="evidence" value="ECO:0007669"/>
    <property type="project" value="InterPro"/>
</dbReference>
<gene>
    <name evidence="10" type="ORF">FNK824_LOCUS23308</name>
    <name evidence="9" type="ORF">OTI717_LOCUS23085</name>
    <name evidence="7" type="ORF">RFH988_LOCUS31419</name>
    <name evidence="8" type="ORF">SEV965_LOCUS33074</name>
</gene>
<dbReference type="EMBL" id="CAJOAX010004056">
    <property type="protein sequence ID" value="CAF3887431.1"/>
    <property type="molecule type" value="Genomic_DNA"/>
</dbReference>
<dbReference type="SMART" id="SM00957">
    <property type="entry name" value="SecA_DEAD"/>
    <property type="match status" value="1"/>
</dbReference>
<proteinExistence type="predicted"/>
<dbReference type="Proteomes" id="UP000663882">
    <property type="component" value="Unassembled WGS sequence"/>
</dbReference>
<evidence type="ECO:0000313" key="11">
    <source>
        <dbReference type="Proteomes" id="UP000663874"/>
    </source>
</evidence>